<evidence type="ECO:0000256" key="3">
    <source>
        <dbReference type="ARBA" id="ARBA00022827"/>
    </source>
</evidence>
<dbReference type="AlphaFoldDB" id="A0A9P4U3B1"/>
<dbReference type="EMBL" id="MU007015">
    <property type="protein sequence ID" value="KAF2434828.1"/>
    <property type="molecule type" value="Genomic_DNA"/>
</dbReference>
<dbReference type="Gene3D" id="3.50.50.60">
    <property type="entry name" value="FAD/NAD(P)-binding domain"/>
    <property type="match status" value="1"/>
</dbReference>
<keyword evidence="8" id="KW-1185">Reference proteome</keyword>
<keyword evidence="3" id="KW-0274">FAD</keyword>
<proteinExistence type="inferred from homology"/>
<evidence type="ECO:0000259" key="6">
    <source>
        <dbReference type="Pfam" id="PF01494"/>
    </source>
</evidence>
<gene>
    <name evidence="7" type="ORF">EJ08DRAFT_432107</name>
</gene>
<name>A0A9P4U3B1_9PEZI</name>
<keyword evidence="2" id="KW-0285">Flavoprotein</keyword>
<sequence length="465" mass="51322">MKIIIVGGGISGLSAYLSFKKYLKTGTHTISIYEKHHSQLNATSTTNDGETTTSTFEELSSSGAIVGGGLGVSPNGMRILKELSLDLHDAVDKQGFRAEQFVFRSSRGWRLSSQPTSDRRIEDGEEVCVASSRHGLWQCLRDEVARVDKDILRYRKVIGVEMGDEAGSRRPRVLFEDGEEEEADLVVGADGVKSIVKDAIFGDVDAFKPVYEGMIGVGGFLPNSSLPPLPPCDANSMVFTFGPNGFFGYSPSSPDTTMWWSTCEAENIPATTRISTSDMQSQLKAHHEKWKDPTIKAIIQKADVESIYPVWTTPELPHWGKGGVILVGDAAHGLNPTSGQGSSQAMEDTKTLAILLERFMNQTNAGGRTHEQALSLPEAIDRTIRVLYEVRNQRIDKIVQRTKMMSNRKKEQGFVEEMVTCFFLWLIGKVPAAGKLVVGDVLKELYRWDVYAEIEIALKKLELDG</sequence>
<accession>A0A9P4U3B1</accession>
<feature type="domain" description="FAD-binding" evidence="6">
    <location>
        <begin position="71"/>
        <end position="361"/>
    </location>
</feature>
<dbReference type="InterPro" id="IPR036188">
    <property type="entry name" value="FAD/NAD-bd_sf"/>
</dbReference>
<dbReference type="GO" id="GO:0004497">
    <property type="term" value="F:monooxygenase activity"/>
    <property type="evidence" value="ECO:0007669"/>
    <property type="project" value="UniProtKB-KW"/>
</dbReference>
<evidence type="ECO:0000256" key="2">
    <source>
        <dbReference type="ARBA" id="ARBA00022630"/>
    </source>
</evidence>
<keyword evidence="5" id="KW-0503">Monooxygenase</keyword>
<evidence type="ECO:0000313" key="8">
    <source>
        <dbReference type="Proteomes" id="UP000800235"/>
    </source>
</evidence>
<evidence type="ECO:0000313" key="7">
    <source>
        <dbReference type="EMBL" id="KAF2434828.1"/>
    </source>
</evidence>
<evidence type="ECO:0000256" key="1">
    <source>
        <dbReference type="ARBA" id="ARBA00007992"/>
    </source>
</evidence>
<comment type="caution">
    <text evidence="7">The sequence shown here is derived from an EMBL/GenBank/DDBJ whole genome shotgun (WGS) entry which is preliminary data.</text>
</comment>
<comment type="similarity">
    <text evidence="1">Belongs to the paxM FAD-dependent monooxygenase family.</text>
</comment>
<dbReference type="SUPFAM" id="SSF51905">
    <property type="entry name" value="FAD/NAD(P)-binding domain"/>
    <property type="match status" value="1"/>
</dbReference>
<evidence type="ECO:0000256" key="4">
    <source>
        <dbReference type="ARBA" id="ARBA00023002"/>
    </source>
</evidence>
<reference evidence="7" key="1">
    <citation type="journal article" date="2020" name="Stud. Mycol.">
        <title>101 Dothideomycetes genomes: a test case for predicting lifestyles and emergence of pathogens.</title>
        <authorList>
            <person name="Haridas S."/>
            <person name="Albert R."/>
            <person name="Binder M."/>
            <person name="Bloem J."/>
            <person name="Labutti K."/>
            <person name="Salamov A."/>
            <person name="Andreopoulos B."/>
            <person name="Baker S."/>
            <person name="Barry K."/>
            <person name="Bills G."/>
            <person name="Bluhm B."/>
            <person name="Cannon C."/>
            <person name="Castanera R."/>
            <person name="Culley D."/>
            <person name="Daum C."/>
            <person name="Ezra D."/>
            <person name="Gonzalez J."/>
            <person name="Henrissat B."/>
            <person name="Kuo A."/>
            <person name="Liang C."/>
            <person name="Lipzen A."/>
            <person name="Lutzoni F."/>
            <person name="Magnuson J."/>
            <person name="Mondo S."/>
            <person name="Nolan M."/>
            <person name="Ohm R."/>
            <person name="Pangilinan J."/>
            <person name="Park H.-J."/>
            <person name="Ramirez L."/>
            <person name="Alfaro M."/>
            <person name="Sun H."/>
            <person name="Tritt A."/>
            <person name="Yoshinaga Y."/>
            <person name="Zwiers L.-H."/>
            <person name="Turgeon B."/>
            <person name="Goodwin S."/>
            <person name="Spatafora J."/>
            <person name="Crous P."/>
            <person name="Grigoriev I."/>
        </authorList>
    </citation>
    <scope>NUCLEOTIDE SEQUENCE</scope>
    <source>
        <strain evidence="7">CBS 130266</strain>
    </source>
</reference>
<dbReference type="InterPro" id="IPR050493">
    <property type="entry name" value="FAD-dep_Monooxygenase_BioMet"/>
</dbReference>
<dbReference type="PRINTS" id="PR00420">
    <property type="entry name" value="RNGMNOXGNASE"/>
</dbReference>
<dbReference type="OrthoDB" id="16820at2759"/>
<dbReference type="GO" id="GO:0071949">
    <property type="term" value="F:FAD binding"/>
    <property type="evidence" value="ECO:0007669"/>
    <property type="project" value="InterPro"/>
</dbReference>
<evidence type="ECO:0000256" key="5">
    <source>
        <dbReference type="ARBA" id="ARBA00023033"/>
    </source>
</evidence>
<protein>
    <submittedName>
        <fullName evidence="7">FAD/NAD(P)-binding domain-containing protein</fullName>
    </submittedName>
</protein>
<dbReference type="PANTHER" id="PTHR13789:SF309">
    <property type="entry name" value="PUTATIVE (AFU_ORTHOLOGUE AFUA_6G14510)-RELATED"/>
    <property type="match status" value="1"/>
</dbReference>
<dbReference type="PANTHER" id="PTHR13789">
    <property type="entry name" value="MONOOXYGENASE"/>
    <property type="match status" value="1"/>
</dbReference>
<dbReference type="InterPro" id="IPR002938">
    <property type="entry name" value="FAD-bd"/>
</dbReference>
<dbReference type="Pfam" id="PF01494">
    <property type="entry name" value="FAD_binding_3"/>
    <property type="match status" value="1"/>
</dbReference>
<keyword evidence="4" id="KW-0560">Oxidoreductase</keyword>
<dbReference type="Proteomes" id="UP000800235">
    <property type="component" value="Unassembled WGS sequence"/>
</dbReference>
<organism evidence="7 8">
    <name type="scientific">Tothia fuscella</name>
    <dbReference type="NCBI Taxonomy" id="1048955"/>
    <lineage>
        <taxon>Eukaryota</taxon>
        <taxon>Fungi</taxon>
        <taxon>Dikarya</taxon>
        <taxon>Ascomycota</taxon>
        <taxon>Pezizomycotina</taxon>
        <taxon>Dothideomycetes</taxon>
        <taxon>Pleosporomycetidae</taxon>
        <taxon>Venturiales</taxon>
        <taxon>Cylindrosympodiaceae</taxon>
        <taxon>Tothia</taxon>
    </lineage>
</organism>